<evidence type="ECO:0000313" key="1">
    <source>
        <dbReference type="EMBL" id="KAI3827529.1"/>
    </source>
</evidence>
<protein>
    <submittedName>
        <fullName evidence="1">Uncharacterized protein</fullName>
    </submittedName>
</protein>
<evidence type="ECO:0000313" key="2">
    <source>
        <dbReference type="Proteomes" id="UP001056120"/>
    </source>
</evidence>
<name>A0ACB9K5K7_9ASTR</name>
<sequence length="200" mass="23484">MKIINSTSKNLKEVDKDRDPKETEKKEDTKLKDRRVDKDSFQTETEIKEDTKLKDRRVDKDSVQTETEIKEDTKLKDNDSDPKETEKNNEDMRKKNLLDLHRKLNNDDGELKFKISSVKSVGENDKMAVDILVSAIYAKHYRKCHIWFSSGSKKYSLPMFVMLNAVSSMFGWVLAFIILLIVIVFHSFYFIIYGGWAQRY</sequence>
<dbReference type="EMBL" id="CM042018">
    <property type="protein sequence ID" value="KAI3827529.1"/>
    <property type="molecule type" value="Genomic_DNA"/>
</dbReference>
<accession>A0ACB9K5K7</accession>
<keyword evidence="2" id="KW-1185">Reference proteome</keyword>
<proteinExistence type="predicted"/>
<organism evidence="1 2">
    <name type="scientific">Smallanthus sonchifolius</name>
    <dbReference type="NCBI Taxonomy" id="185202"/>
    <lineage>
        <taxon>Eukaryota</taxon>
        <taxon>Viridiplantae</taxon>
        <taxon>Streptophyta</taxon>
        <taxon>Embryophyta</taxon>
        <taxon>Tracheophyta</taxon>
        <taxon>Spermatophyta</taxon>
        <taxon>Magnoliopsida</taxon>
        <taxon>eudicotyledons</taxon>
        <taxon>Gunneridae</taxon>
        <taxon>Pentapetalae</taxon>
        <taxon>asterids</taxon>
        <taxon>campanulids</taxon>
        <taxon>Asterales</taxon>
        <taxon>Asteraceae</taxon>
        <taxon>Asteroideae</taxon>
        <taxon>Heliantheae alliance</taxon>
        <taxon>Millerieae</taxon>
        <taxon>Smallanthus</taxon>
    </lineage>
</organism>
<reference evidence="2" key="1">
    <citation type="journal article" date="2022" name="Mol. Ecol. Resour.">
        <title>The genomes of chicory, endive, great burdock and yacon provide insights into Asteraceae palaeo-polyploidization history and plant inulin production.</title>
        <authorList>
            <person name="Fan W."/>
            <person name="Wang S."/>
            <person name="Wang H."/>
            <person name="Wang A."/>
            <person name="Jiang F."/>
            <person name="Liu H."/>
            <person name="Zhao H."/>
            <person name="Xu D."/>
            <person name="Zhang Y."/>
        </authorList>
    </citation>
    <scope>NUCLEOTIDE SEQUENCE [LARGE SCALE GENOMIC DNA]</scope>
    <source>
        <strain evidence="2">cv. Yunnan</strain>
    </source>
</reference>
<dbReference type="Proteomes" id="UP001056120">
    <property type="component" value="Linkage Group LG01"/>
</dbReference>
<reference evidence="1 2" key="2">
    <citation type="journal article" date="2022" name="Mol. Ecol. Resour.">
        <title>The genomes of chicory, endive, great burdock and yacon provide insights into Asteraceae paleo-polyploidization history and plant inulin production.</title>
        <authorList>
            <person name="Fan W."/>
            <person name="Wang S."/>
            <person name="Wang H."/>
            <person name="Wang A."/>
            <person name="Jiang F."/>
            <person name="Liu H."/>
            <person name="Zhao H."/>
            <person name="Xu D."/>
            <person name="Zhang Y."/>
        </authorList>
    </citation>
    <scope>NUCLEOTIDE SEQUENCE [LARGE SCALE GENOMIC DNA]</scope>
    <source>
        <strain evidence="2">cv. Yunnan</strain>
        <tissue evidence="1">Leaves</tissue>
    </source>
</reference>
<comment type="caution">
    <text evidence="1">The sequence shown here is derived from an EMBL/GenBank/DDBJ whole genome shotgun (WGS) entry which is preliminary data.</text>
</comment>
<gene>
    <name evidence="1" type="ORF">L1987_01606</name>
</gene>